<comment type="caution">
    <text evidence="8">The sequence shown here is derived from an EMBL/GenBank/DDBJ whole genome shotgun (WGS) entry which is preliminary data.</text>
</comment>
<dbReference type="InterPro" id="IPR001128">
    <property type="entry name" value="Cyt_P450"/>
</dbReference>
<keyword evidence="7" id="KW-0503">Monooxygenase</keyword>
<dbReference type="PANTHER" id="PTHR46206:SF2">
    <property type="entry name" value="CYTOCHROME P450 MONOOXYGENASE AUSG-RELATED"/>
    <property type="match status" value="1"/>
</dbReference>
<evidence type="ECO:0000256" key="2">
    <source>
        <dbReference type="ARBA" id="ARBA00010617"/>
    </source>
</evidence>
<sequence>MCNQTEFCDLFGFHYNTRSLLRGWFDKNPNRAACIITDIGYMTVLPPSMADEIRNDSRLSFTAFSSFQTEYPGFEAFRDGRLDKITLTVINKDLTNHLAKVTTPLAEETTQTLNELIGKITEWQTITLKDTILHLVARISSRHTTNEFMAGDLLRQWPEYMRPFVHWFITECQKLRSQGRCHPAPVYDAIEWFEEAAVAKGQSYDPAIAQLFFSTVAIHTTTDICSTKESQRMKPLQLASMQRVALNDVTLSDGTFIPKGTASCVSSHRLWDPKVYANPEQFGQGKHACSSRFFAANELQIALVHLLHDYEWKLLGKQATSVHDFGINPLLDPAIKMEIRARQKDTAQACRRSN</sequence>
<dbReference type="Gene3D" id="1.10.630.10">
    <property type="entry name" value="Cytochrome P450"/>
    <property type="match status" value="1"/>
</dbReference>
<evidence type="ECO:0000256" key="6">
    <source>
        <dbReference type="ARBA" id="ARBA00023004"/>
    </source>
</evidence>
<dbReference type="SUPFAM" id="SSF48264">
    <property type="entry name" value="Cytochrome P450"/>
    <property type="match status" value="1"/>
</dbReference>
<dbReference type="GO" id="GO:0016705">
    <property type="term" value="F:oxidoreductase activity, acting on paired donors, with incorporation or reduction of molecular oxygen"/>
    <property type="evidence" value="ECO:0007669"/>
    <property type="project" value="InterPro"/>
</dbReference>
<comment type="cofactor">
    <cofactor evidence="1">
        <name>heme</name>
        <dbReference type="ChEBI" id="CHEBI:30413"/>
    </cofactor>
</comment>
<dbReference type="GO" id="GO:0020037">
    <property type="term" value="F:heme binding"/>
    <property type="evidence" value="ECO:0007669"/>
    <property type="project" value="InterPro"/>
</dbReference>
<keyword evidence="9" id="KW-1185">Reference proteome</keyword>
<dbReference type="PANTHER" id="PTHR46206">
    <property type="entry name" value="CYTOCHROME P450"/>
    <property type="match status" value="1"/>
</dbReference>
<dbReference type="InterPro" id="IPR036396">
    <property type="entry name" value="Cyt_P450_sf"/>
</dbReference>
<dbReference type="Pfam" id="PF00067">
    <property type="entry name" value="p450"/>
    <property type="match status" value="1"/>
</dbReference>
<keyword evidence="6" id="KW-0408">Iron</keyword>
<evidence type="ECO:0000313" key="9">
    <source>
        <dbReference type="Proteomes" id="UP000758603"/>
    </source>
</evidence>
<keyword evidence="4" id="KW-0479">Metal-binding</keyword>
<dbReference type="CDD" id="cd11041">
    <property type="entry name" value="CYP503A1-like"/>
    <property type="match status" value="1"/>
</dbReference>
<evidence type="ECO:0000256" key="1">
    <source>
        <dbReference type="ARBA" id="ARBA00001971"/>
    </source>
</evidence>
<evidence type="ECO:0000256" key="7">
    <source>
        <dbReference type="ARBA" id="ARBA00023033"/>
    </source>
</evidence>
<accession>A0A9P8ZV83</accession>
<name>A0A9P8ZV83_9PEZI</name>
<keyword evidence="5" id="KW-0560">Oxidoreductase</keyword>
<proteinExistence type="inferred from homology"/>
<evidence type="ECO:0000256" key="3">
    <source>
        <dbReference type="ARBA" id="ARBA00022617"/>
    </source>
</evidence>
<protein>
    <submittedName>
        <fullName evidence="8">Cytochrome P450</fullName>
    </submittedName>
</protein>
<evidence type="ECO:0000256" key="5">
    <source>
        <dbReference type="ARBA" id="ARBA00023002"/>
    </source>
</evidence>
<dbReference type="RefSeq" id="XP_045956642.1">
    <property type="nucleotide sequence ID" value="XM_046105704.1"/>
</dbReference>
<gene>
    <name evidence="8" type="ORF">BKA67DRAFT_637918</name>
</gene>
<evidence type="ECO:0000256" key="4">
    <source>
        <dbReference type="ARBA" id="ARBA00022723"/>
    </source>
</evidence>
<dbReference type="EMBL" id="JAGPXC010000006">
    <property type="protein sequence ID" value="KAH6652364.1"/>
    <property type="molecule type" value="Genomic_DNA"/>
</dbReference>
<evidence type="ECO:0000313" key="8">
    <source>
        <dbReference type="EMBL" id="KAH6652364.1"/>
    </source>
</evidence>
<reference evidence="8" key="1">
    <citation type="journal article" date="2021" name="Nat. Commun.">
        <title>Genetic determinants of endophytism in the Arabidopsis root mycobiome.</title>
        <authorList>
            <person name="Mesny F."/>
            <person name="Miyauchi S."/>
            <person name="Thiergart T."/>
            <person name="Pickel B."/>
            <person name="Atanasova L."/>
            <person name="Karlsson M."/>
            <person name="Huettel B."/>
            <person name="Barry K.W."/>
            <person name="Haridas S."/>
            <person name="Chen C."/>
            <person name="Bauer D."/>
            <person name="Andreopoulos W."/>
            <person name="Pangilinan J."/>
            <person name="LaButti K."/>
            <person name="Riley R."/>
            <person name="Lipzen A."/>
            <person name="Clum A."/>
            <person name="Drula E."/>
            <person name="Henrissat B."/>
            <person name="Kohler A."/>
            <person name="Grigoriev I.V."/>
            <person name="Martin F.M."/>
            <person name="Hacquard S."/>
        </authorList>
    </citation>
    <scope>NUCLEOTIDE SEQUENCE</scope>
    <source>
        <strain evidence="8">MPI-SDFR-AT-0073</strain>
    </source>
</reference>
<dbReference type="GO" id="GO:0004497">
    <property type="term" value="F:monooxygenase activity"/>
    <property type="evidence" value="ECO:0007669"/>
    <property type="project" value="UniProtKB-KW"/>
</dbReference>
<dbReference type="GeneID" id="70134595"/>
<dbReference type="AlphaFoldDB" id="A0A9P8ZV83"/>
<dbReference type="OrthoDB" id="1844152at2759"/>
<keyword evidence="3" id="KW-0349">Heme</keyword>
<comment type="similarity">
    <text evidence="2">Belongs to the cytochrome P450 family.</text>
</comment>
<organism evidence="8 9">
    <name type="scientific">Truncatella angustata</name>
    <dbReference type="NCBI Taxonomy" id="152316"/>
    <lineage>
        <taxon>Eukaryota</taxon>
        <taxon>Fungi</taxon>
        <taxon>Dikarya</taxon>
        <taxon>Ascomycota</taxon>
        <taxon>Pezizomycotina</taxon>
        <taxon>Sordariomycetes</taxon>
        <taxon>Xylariomycetidae</taxon>
        <taxon>Amphisphaeriales</taxon>
        <taxon>Sporocadaceae</taxon>
        <taxon>Truncatella</taxon>
    </lineage>
</organism>
<dbReference type="GO" id="GO:0005506">
    <property type="term" value="F:iron ion binding"/>
    <property type="evidence" value="ECO:0007669"/>
    <property type="project" value="InterPro"/>
</dbReference>
<dbReference type="Proteomes" id="UP000758603">
    <property type="component" value="Unassembled WGS sequence"/>
</dbReference>